<sequence>MGINDQPDDPMENENEQDDENVNKEDYENVNKEDNQNVNEEDDGNDMNTDENNVESKEHHGVPDFYDRGNWGKVESGLRIIMVEKCPAARQPIDFTFPREKVSGRHFSHSYYRRILSNGEKQDRRWLVYSKTLDKIFCYCCKLFTRDKNPSHMASKGLSDWKNILERLKKHETSHEHIKCMSQWMDFESRLKKNQTINKHVQQELRKERNYWMDVMLRIVLLVKTLAKQNLAFRGSNEKLKADGNENFLSFIDIMAEWNPVMREHVRRYEDRESRYYFLSNKIQNELIKKIADEIKAKVEEYFLTFLKVDDTSGEGLFCEIQNVLVALGLNIDDVRGQGYYNGYNMKGKHKGVQKRFLDVNPRAFYTLCGSHSLNLALCDTATTS</sequence>
<evidence type="ECO:0000313" key="3">
    <source>
        <dbReference type="EMBL" id="CAA0405316.1"/>
    </source>
</evidence>
<dbReference type="PANTHER" id="PTHR45749:SF35">
    <property type="entry name" value="AC-LIKE TRANSPOSASE-RELATED"/>
    <property type="match status" value="1"/>
</dbReference>
<dbReference type="AlphaFoldDB" id="A0A5S9Y8G2"/>
<name>A0A5S9Y8G2_ARATH</name>
<reference evidence="3 4" key="1">
    <citation type="submission" date="2019-12" db="EMBL/GenBank/DDBJ databases">
        <authorList>
            <person name="Jiao W.-B."/>
            <person name="Schneeberger K."/>
        </authorList>
    </citation>
    <scope>NUCLEOTIDE SEQUENCE [LARGE SCALE GENOMIC DNA]</scope>
    <source>
        <strain evidence="4">cv. C24</strain>
    </source>
</reference>
<feature type="domain" description="TTF-type" evidence="2">
    <location>
        <begin position="111"/>
        <end position="196"/>
    </location>
</feature>
<feature type="compositionally biased region" description="Basic and acidic residues" evidence="1">
    <location>
        <begin position="21"/>
        <end position="35"/>
    </location>
</feature>
<evidence type="ECO:0000256" key="1">
    <source>
        <dbReference type="SAM" id="MobiDB-lite"/>
    </source>
</evidence>
<dbReference type="SMART" id="SM00597">
    <property type="entry name" value="ZnF_TTF"/>
    <property type="match status" value="1"/>
</dbReference>
<dbReference type="PANTHER" id="PTHR45749">
    <property type="match status" value="1"/>
</dbReference>
<dbReference type="OrthoDB" id="1082668at2759"/>
<dbReference type="EMBL" id="CACSHJ010000096">
    <property type="protein sequence ID" value="CAA0405316.1"/>
    <property type="molecule type" value="Genomic_DNA"/>
</dbReference>
<protein>
    <recommendedName>
        <fullName evidence="2">TTF-type domain-containing protein</fullName>
    </recommendedName>
</protein>
<gene>
    <name evidence="3" type="ORF">C24_LOCUS23446</name>
</gene>
<proteinExistence type="predicted"/>
<accession>A0A5S9Y8G2</accession>
<evidence type="ECO:0000259" key="2">
    <source>
        <dbReference type="SMART" id="SM00597"/>
    </source>
</evidence>
<feature type="region of interest" description="Disordered" evidence="1">
    <location>
        <begin position="1"/>
        <end position="66"/>
    </location>
</feature>
<evidence type="ECO:0000313" key="4">
    <source>
        <dbReference type="Proteomes" id="UP000434276"/>
    </source>
</evidence>
<feature type="compositionally biased region" description="Acidic residues" evidence="1">
    <location>
        <begin position="1"/>
        <end position="20"/>
    </location>
</feature>
<dbReference type="InterPro" id="IPR006580">
    <property type="entry name" value="Znf_TTF"/>
</dbReference>
<dbReference type="Proteomes" id="UP000434276">
    <property type="component" value="Unassembled WGS sequence"/>
</dbReference>
<feature type="compositionally biased region" description="Basic and acidic residues" evidence="1">
    <location>
        <begin position="54"/>
        <end position="66"/>
    </location>
</feature>
<organism evidence="3 4">
    <name type="scientific">Arabidopsis thaliana</name>
    <name type="common">Mouse-ear cress</name>
    <dbReference type="NCBI Taxonomy" id="3702"/>
    <lineage>
        <taxon>Eukaryota</taxon>
        <taxon>Viridiplantae</taxon>
        <taxon>Streptophyta</taxon>
        <taxon>Embryophyta</taxon>
        <taxon>Tracheophyta</taxon>
        <taxon>Spermatophyta</taxon>
        <taxon>Magnoliopsida</taxon>
        <taxon>eudicotyledons</taxon>
        <taxon>Gunneridae</taxon>
        <taxon>Pentapetalae</taxon>
        <taxon>rosids</taxon>
        <taxon>malvids</taxon>
        <taxon>Brassicales</taxon>
        <taxon>Brassicaceae</taxon>
        <taxon>Camelineae</taxon>
        <taxon>Arabidopsis</taxon>
    </lineage>
</organism>
<dbReference type="ExpressionAtlas" id="A0A5S9Y8G2">
    <property type="expression patterns" value="baseline and differential"/>
</dbReference>
<feature type="compositionally biased region" description="Acidic residues" evidence="1">
    <location>
        <begin position="39"/>
        <end position="53"/>
    </location>
</feature>